<dbReference type="InterPro" id="IPR014710">
    <property type="entry name" value="RmlC-like_jellyroll"/>
</dbReference>
<dbReference type="InterPro" id="IPR018490">
    <property type="entry name" value="cNMP-bd_dom_sf"/>
</dbReference>
<comment type="caution">
    <text evidence="2">The sequence shown here is derived from an EMBL/GenBank/DDBJ whole genome shotgun (WGS) entry which is preliminary data.</text>
</comment>
<accession>A0A2M9Y4T9</accession>
<dbReference type="InterPro" id="IPR000595">
    <property type="entry name" value="cNMP-bd_dom"/>
</dbReference>
<evidence type="ECO:0000313" key="3">
    <source>
        <dbReference type="Proteomes" id="UP000297891"/>
    </source>
</evidence>
<dbReference type="RefSeq" id="WP_100789848.1">
    <property type="nucleotide sequence ID" value="NZ_NPDQ01000002.1"/>
</dbReference>
<sequence length="144" mass="16116">MSIPKKDNRINIFDFVNTVPTKTFKRGEIIVREGEPSNEKMYFILSGSLSVGMGAPDQGNFHEVRKLSTGEFFGEIALISSHPRAMTVFIDSDRAQLGILDKQNLTRIANSNPMFVYALLQTYVERLIEAEQKLKDLTESSGGT</sequence>
<dbReference type="OrthoDB" id="341747at2"/>
<dbReference type="Proteomes" id="UP000297891">
    <property type="component" value="Unassembled WGS sequence"/>
</dbReference>
<dbReference type="SMART" id="SM00100">
    <property type="entry name" value="cNMP"/>
    <property type="match status" value="1"/>
</dbReference>
<reference evidence="2" key="1">
    <citation type="journal article" date="2019" name="PLoS Negl. Trop. Dis.">
        <title>Revisiting the worldwide diversity of Leptospira species in the environment.</title>
        <authorList>
            <person name="Vincent A.T."/>
            <person name="Schiettekatte O."/>
            <person name="Bourhy P."/>
            <person name="Veyrier F.J."/>
            <person name="Picardeau M."/>
        </authorList>
    </citation>
    <scope>NUCLEOTIDE SEQUENCE [LARGE SCALE GENOMIC DNA]</scope>
    <source>
        <strain evidence="2">201800277</strain>
    </source>
</reference>
<proteinExistence type="predicted"/>
<dbReference type="PANTHER" id="PTHR23011:SF28">
    <property type="entry name" value="CYCLIC NUCLEOTIDE-BINDING DOMAIN CONTAINING PROTEIN"/>
    <property type="match status" value="1"/>
</dbReference>
<protein>
    <submittedName>
        <fullName evidence="2">Cyclic nucleotide-binding domain-containing protein</fullName>
    </submittedName>
</protein>
<gene>
    <name evidence="2" type="ORF">EHQ30_08785</name>
</gene>
<organism evidence="2 3">
    <name type="scientific">Leptospira brenneri</name>
    <dbReference type="NCBI Taxonomy" id="2023182"/>
    <lineage>
        <taxon>Bacteria</taxon>
        <taxon>Pseudomonadati</taxon>
        <taxon>Spirochaetota</taxon>
        <taxon>Spirochaetia</taxon>
        <taxon>Leptospirales</taxon>
        <taxon>Leptospiraceae</taxon>
        <taxon>Leptospira</taxon>
    </lineage>
</organism>
<feature type="domain" description="Cyclic nucleotide-binding" evidence="1">
    <location>
        <begin position="14"/>
        <end position="126"/>
    </location>
</feature>
<dbReference type="CDD" id="cd00038">
    <property type="entry name" value="CAP_ED"/>
    <property type="match status" value="1"/>
</dbReference>
<dbReference type="SUPFAM" id="SSF51206">
    <property type="entry name" value="cAMP-binding domain-like"/>
    <property type="match status" value="1"/>
</dbReference>
<dbReference type="PROSITE" id="PS50042">
    <property type="entry name" value="CNMP_BINDING_3"/>
    <property type="match status" value="1"/>
</dbReference>
<keyword evidence="3" id="KW-1185">Reference proteome</keyword>
<name>A0A2M9Y4T9_9LEPT</name>
<dbReference type="AlphaFoldDB" id="A0A2M9Y4T9"/>
<dbReference type="EMBL" id="RQFP01000001">
    <property type="protein sequence ID" value="TGK96675.1"/>
    <property type="molecule type" value="Genomic_DNA"/>
</dbReference>
<dbReference type="PANTHER" id="PTHR23011">
    <property type="entry name" value="CYCLIC NUCLEOTIDE-BINDING DOMAIN CONTAINING PROTEIN"/>
    <property type="match status" value="1"/>
</dbReference>
<dbReference type="Gene3D" id="2.60.120.10">
    <property type="entry name" value="Jelly Rolls"/>
    <property type="match status" value="1"/>
</dbReference>
<evidence type="ECO:0000313" key="2">
    <source>
        <dbReference type="EMBL" id="TGK96675.1"/>
    </source>
</evidence>
<evidence type="ECO:0000259" key="1">
    <source>
        <dbReference type="PROSITE" id="PS50042"/>
    </source>
</evidence>
<dbReference type="Pfam" id="PF00027">
    <property type="entry name" value="cNMP_binding"/>
    <property type="match status" value="1"/>
</dbReference>